<dbReference type="NCBIfam" id="TIGR00791">
    <property type="entry name" value="gntP"/>
    <property type="match status" value="1"/>
</dbReference>
<dbReference type="Proteomes" id="UP000294564">
    <property type="component" value="Unassembled WGS sequence"/>
</dbReference>
<feature type="transmembrane region" description="Helical" evidence="1">
    <location>
        <begin position="178"/>
        <end position="202"/>
    </location>
</feature>
<organism evidence="2 3">
    <name type="scientific">Tenacibaculum skagerrakense</name>
    <dbReference type="NCBI Taxonomy" id="186571"/>
    <lineage>
        <taxon>Bacteria</taxon>
        <taxon>Pseudomonadati</taxon>
        <taxon>Bacteroidota</taxon>
        <taxon>Flavobacteriia</taxon>
        <taxon>Flavobacteriales</taxon>
        <taxon>Flavobacteriaceae</taxon>
        <taxon>Tenacibaculum</taxon>
    </lineage>
</organism>
<protein>
    <submittedName>
        <fullName evidence="2">Gnt-I system low-affinity gluconate transporter</fullName>
    </submittedName>
</protein>
<keyword evidence="3" id="KW-1185">Reference proteome</keyword>
<dbReference type="RefSeq" id="WP_132794998.1">
    <property type="nucleotide sequence ID" value="NZ_SLXM01000006.1"/>
</dbReference>
<feature type="transmembrane region" description="Helical" evidence="1">
    <location>
        <begin position="103"/>
        <end position="128"/>
    </location>
</feature>
<dbReference type="AlphaFoldDB" id="A0A4R2NR50"/>
<dbReference type="PIRSF" id="PIRSF002746">
    <property type="entry name" value="Gluconate_transporter"/>
    <property type="match status" value="1"/>
</dbReference>
<comment type="caution">
    <text evidence="2">The sequence shown here is derived from an EMBL/GenBank/DDBJ whole genome shotgun (WGS) entry which is preliminary data.</text>
</comment>
<accession>A0A4R2NR50</accession>
<feature type="transmembrane region" description="Helical" evidence="1">
    <location>
        <begin position="223"/>
        <end position="242"/>
    </location>
</feature>
<gene>
    <name evidence="2" type="ORF">EV195_106125</name>
</gene>
<evidence type="ECO:0000313" key="3">
    <source>
        <dbReference type="Proteomes" id="UP000294564"/>
    </source>
</evidence>
<dbReference type="EMBL" id="SLXM01000006">
    <property type="protein sequence ID" value="TCP24320.1"/>
    <property type="molecule type" value="Genomic_DNA"/>
</dbReference>
<keyword evidence="1" id="KW-0812">Transmembrane</keyword>
<feature type="transmembrane region" description="Helical" evidence="1">
    <location>
        <begin position="140"/>
        <end position="158"/>
    </location>
</feature>
<sequence length="448" mass="47965">MLDYNLLLAVFSGVIILLVLILRFKIQAFISLLIASIVVGIVAGMPPKEIITTMQQGMGSTLGFVALVVGLGAIFGSILEQSGGAEALANYLLSKFGDKRASWALMLAGFFIAIPVFFDVAFIILIPLVYSLQRRTKKSLLLYAIPLLAGLAITHSFIPPTPGPVAVADILKAELGWVILFGFIVGVPTAIVSGPLFGNYIAKKIYIEAPKMEFNEKEAKEYPAVRLILLIIGIPIVLIIANTVLNSPLVSSDSISVLFKEWMAMIGNPFVALIIANLIAWYVLGIKRGLSKDELLKIATNSMGPAGLIILLTGAGGVFKQMLINTGTGEMLANYFATMGISLLFFGFFIAVLVRVLQGSATVAMITAAGVTAPLLINTDITQIDKALLVIAIASGASIMSHVNDSGFWLVGKYLGLNEKQTFKSWTIMTTILAVSSFFMVSLLSLIL</sequence>
<dbReference type="PANTHER" id="PTHR30354:SF25">
    <property type="entry name" value="INNER MEMBRANE PERMEASE YGBN"/>
    <property type="match status" value="1"/>
</dbReference>
<dbReference type="PANTHER" id="PTHR30354">
    <property type="entry name" value="GNT FAMILY GLUCONATE TRANSPORTER"/>
    <property type="match status" value="1"/>
</dbReference>
<name>A0A4R2NR50_9FLAO</name>
<evidence type="ECO:0000256" key="1">
    <source>
        <dbReference type="SAM" id="Phobius"/>
    </source>
</evidence>
<reference evidence="2 3" key="1">
    <citation type="submission" date="2019-03" db="EMBL/GenBank/DDBJ databases">
        <title>Genomic Encyclopedia of Type Strains, Phase IV (KMG-IV): sequencing the most valuable type-strain genomes for metagenomic binning, comparative biology and taxonomic classification.</title>
        <authorList>
            <person name="Goeker M."/>
        </authorList>
    </citation>
    <scope>NUCLEOTIDE SEQUENCE [LARGE SCALE GENOMIC DNA]</scope>
    <source>
        <strain evidence="2 3">DSM 14836</strain>
    </source>
</reference>
<dbReference type="OrthoDB" id="9787129at2"/>
<dbReference type="GO" id="GO:0015128">
    <property type="term" value="F:gluconate transmembrane transporter activity"/>
    <property type="evidence" value="ECO:0007669"/>
    <property type="project" value="InterPro"/>
</dbReference>
<feature type="transmembrane region" description="Helical" evidence="1">
    <location>
        <begin position="305"/>
        <end position="323"/>
    </location>
</feature>
<feature type="transmembrane region" description="Helical" evidence="1">
    <location>
        <begin position="423"/>
        <end position="447"/>
    </location>
</feature>
<dbReference type="Pfam" id="PF02447">
    <property type="entry name" value="GntP_permease"/>
    <property type="match status" value="1"/>
</dbReference>
<feature type="transmembrane region" description="Helical" evidence="1">
    <location>
        <begin position="5"/>
        <end position="22"/>
    </location>
</feature>
<dbReference type="InterPro" id="IPR003474">
    <property type="entry name" value="Glcn_transporter"/>
</dbReference>
<feature type="transmembrane region" description="Helical" evidence="1">
    <location>
        <begin position="57"/>
        <end position="79"/>
    </location>
</feature>
<feature type="transmembrane region" description="Helical" evidence="1">
    <location>
        <begin position="335"/>
        <end position="354"/>
    </location>
</feature>
<feature type="transmembrane region" description="Helical" evidence="1">
    <location>
        <begin position="28"/>
        <end position="45"/>
    </location>
</feature>
<feature type="transmembrane region" description="Helical" evidence="1">
    <location>
        <begin position="389"/>
        <end position="411"/>
    </location>
</feature>
<proteinExistence type="predicted"/>
<evidence type="ECO:0000313" key="2">
    <source>
        <dbReference type="EMBL" id="TCP24320.1"/>
    </source>
</evidence>
<feature type="transmembrane region" description="Helical" evidence="1">
    <location>
        <begin position="262"/>
        <end position="284"/>
    </location>
</feature>
<keyword evidence="1" id="KW-0472">Membrane</keyword>
<keyword evidence="1" id="KW-1133">Transmembrane helix</keyword>
<dbReference type="GO" id="GO:0005886">
    <property type="term" value="C:plasma membrane"/>
    <property type="evidence" value="ECO:0007669"/>
    <property type="project" value="TreeGrafter"/>
</dbReference>